<sequence>MDIQTKREDLKRQQRQLMVRVDELDGEIGDTLGVRDQLYYALRRIIRKYLDSTREPPVSRGCWIVVMLHMERHVDGQTSDISPFLSMPAILERMWKLKWYRHEQAHSAQAKRSEGLRLGQRWTEALRDVELPVVQHSNGTLPSTPFGYGRSTQYSYSVEYAKAAEYLRIKFREDLLQRETEPSEREVSRLQTKPTGDSHVPESLPADDIPLAAPAATPQFLRIPVELRTIIYKHFTKSRMGVQGHVYNAAIDPLPQTSTPDQFTITTKQHWDPESRAYGILGHYDILTALLCVNNVTALDKFLRKQVKALLFQAATNNRPAVSFSPPITSLRALSVDYQSGGKAAAKHAFRCLALATSLQTLTVRLDKLHWVHYRQNGKMKYNYSRQYKGLRELCDSLISLLAFRKLEIVGDCEDIAVWIGEETYKGRSDGSGGLKIGFNRFVEVSYDGAMISPKS</sequence>
<keyword evidence="3" id="KW-1185">Reference proteome</keyword>
<evidence type="ECO:0000256" key="1">
    <source>
        <dbReference type="SAM" id="MobiDB-lite"/>
    </source>
</evidence>
<protein>
    <submittedName>
        <fullName evidence="2">Uncharacterized protein</fullName>
    </submittedName>
</protein>
<evidence type="ECO:0000313" key="2">
    <source>
        <dbReference type="EMBL" id="OQO02919.1"/>
    </source>
</evidence>
<feature type="compositionally biased region" description="Basic and acidic residues" evidence="1">
    <location>
        <begin position="178"/>
        <end position="188"/>
    </location>
</feature>
<name>A0A1V8SV17_9PEZI</name>
<gene>
    <name evidence="2" type="ORF">B0A48_11202</name>
</gene>
<accession>A0A1V8SV17</accession>
<dbReference type="Proteomes" id="UP000192596">
    <property type="component" value="Unassembled WGS sequence"/>
</dbReference>
<organism evidence="2 3">
    <name type="scientific">Cryoendolithus antarcticus</name>
    <dbReference type="NCBI Taxonomy" id="1507870"/>
    <lineage>
        <taxon>Eukaryota</taxon>
        <taxon>Fungi</taxon>
        <taxon>Dikarya</taxon>
        <taxon>Ascomycota</taxon>
        <taxon>Pezizomycotina</taxon>
        <taxon>Dothideomycetes</taxon>
        <taxon>Dothideomycetidae</taxon>
        <taxon>Cladosporiales</taxon>
        <taxon>Cladosporiaceae</taxon>
        <taxon>Cryoendolithus</taxon>
    </lineage>
</organism>
<dbReference type="EMBL" id="NAJO01000026">
    <property type="protein sequence ID" value="OQO02919.1"/>
    <property type="molecule type" value="Genomic_DNA"/>
</dbReference>
<reference evidence="3" key="1">
    <citation type="submission" date="2017-03" db="EMBL/GenBank/DDBJ databases">
        <title>Genomes of endolithic fungi from Antarctica.</title>
        <authorList>
            <person name="Coleine C."/>
            <person name="Masonjones S."/>
            <person name="Stajich J.E."/>
        </authorList>
    </citation>
    <scope>NUCLEOTIDE SEQUENCE [LARGE SCALE GENOMIC DNA]</scope>
    <source>
        <strain evidence="3">CCFEE 5527</strain>
    </source>
</reference>
<dbReference type="AlphaFoldDB" id="A0A1V8SV17"/>
<comment type="caution">
    <text evidence="2">The sequence shown here is derived from an EMBL/GenBank/DDBJ whole genome shotgun (WGS) entry which is preliminary data.</text>
</comment>
<proteinExistence type="predicted"/>
<evidence type="ECO:0000313" key="3">
    <source>
        <dbReference type="Proteomes" id="UP000192596"/>
    </source>
</evidence>
<dbReference type="InParanoid" id="A0A1V8SV17"/>
<feature type="region of interest" description="Disordered" evidence="1">
    <location>
        <begin position="178"/>
        <end position="204"/>
    </location>
</feature>